<evidence type="ECO:0000313" key="2">
    <source>
        <dbReference type="EMBL" id="TKB47556.1"/>
    </source>
</evidence>
<dbReference type="EMBL" id="SWDB01000003">
    <property type="protein sequence ID" value="TKB47556.1"/>
    <property type="molecule type" value="Genomic_DNA"/>
</dbReference>
<dbReference type="Proteomes" id="UP000307999">
    <property type="component" value="Unassembled WGS sequence"/>
</dbReference>
<reference evidence="2 3" key="1">
    <citation type="submission" date="2019-04" db="EMBL/GenBank/DDBJ databases">
        <title>Thalassotalea guangxiensis sp. nov., isolated from sediment of the coastal wetland.</title>
        <authorList>
            <person name="Zheng S."/>
            <person name="Zhang D."/>
        </authorList>
    </citation>
    <scope>NUCLEOTIDE SEQUENCE [LARGE SCALE GENOMIC DNA]</scope>
    <source>
        <strain evidence="2 3">ZS-4</strain>
    </source>
</reference>
<keyword evidence="3" id="KW-1185">Reference proteome</keyword>
<proteinExistence type="predicted"/>
<organism evidence="2 3">
    <name type="scientific">Thalassotalea mangrovi</name>
    <dbReference type="NCBI Taxonomy" id="2572245"/>
    <lineage>
        <taxon>Bacteria</taxon>
        <taxon>Pseudomonadati</taxon>
        <taxon>Pseudomonadota</taxon>
        <taxon>Gammaproteobacteria</taxon>
        <taxon>Alteromonadales</taxon>
        <taxon>Colwelliaceae</taxon>
        <taxon>Thalassotalea</taxon>
    </lineage>
</organism>
<evidence type="ECO:0000313" key="3">
    <source>
        <dbReference type="Proteomes" id="UP000307999"/>
    </source>
</evidence>
<dbReference type="OrthoDB" id="4760845at2"/>
<evidence type="ECO:0000256" key="1">
    <source>
        <dbReference type="SAM" id="SignalP"/>
    </source>
</evidence>
<feature type="signal peptide" evidence="1">
    <location>
        <begin position="1"/>
        <end position="22"/>
    </location>
</feature>
<comment type="caution">
    <text evidence="2">The sequence shown here is derived from an EMBL/GenBank/DDBJ whole genome shotgun (WGS) entry which is preliminary data.</text>
</comment>
<feature type="chain" id="PRO_5020653803" evidence="1">
    <location>
        <begin position="23"/>
        <end position="188"/>
    </location>
</feature>
<keyword evidence="1" id="KW-0732">Signal</keyword>
<gene>
    <name evidence="2" type="ORF">E8M12_01215</name>
</gene>
<name>A0A4U1BAJ1_9GAMM</name>
<sequence>MNTKLKLLVLAVAGFCSAAVMAEESKEDKIARAKSAAPASVSDNATVIDTDGSVLVEGDNGWTCMPDTMPGDKAPMCNDATWMKMMGAVGKKEPFVADKIGISYMLQGEPSGSGVSNSTPYHPDHKNSDDYVETGPHLMIIVPKNLLEGMTDDPNVGGPYVMWGDTDYAHIMVPVSLDGKQVKTKKSE</sequence>
<dbReference type="AlphaFoldDB" id="A0A4U1BAJ1"/>
<protein>
    <submittedName>
        <fullName evidence="2">Uncharacterized protein</fullName>
    </submittedName>
</protein>
<accession>A0A4U1BAJ1</accession>